<proteinExistence type="predicted"/>
<sequence length="109" mass="12531">LEKVIQDLQAQNQAQRDLLAELSESWRADCERHHSETIDAVRDTAHQQVPFNVQGYLDEFSRALATEVRMLLGEVGKIREERRALQHEIGDLLCIKAKYGPGGEYEPDW</sequence>
<dbReference type="AlphaFoldDB" id="A0A9P5YUK1"/>
<comment type="caution">
    <text evidence="1">The sequence shown here is derived from an EMBL/GenBank/DDBJ whole genome shotgun (WGS) entry which is preliminary data.</text>
</comment>
<protein>
    <submittedName>
        <fullName evidence="1">Uncharacterized protein</fullName>
    </submittedName>
</protein>
<gene>
    <name evidence="1" type="ORF">BDN70DRAFT_812953</name>
</gene>
<keyword evidence="2" id="KW-1185">Reference proteome</keyword>
<name>A0A9P5YUK1_9AGAR</name>
<accession>A0A9P5YUK1</accession>
<organism evidence="1 2">
    <name type="scientific">Pholiota conissans</name>
    <dbReference type="NCBI Taxonomy" id="109636"/>
    <lineage>
        <taxon>Eukaryota</taxon>
        <taxon>Fungi</taxon>
        <taxon>Dikarya</taxon>
        <taxon>Basidiomycota</taxon>
        <taxon>Agaricomycotina</taxon>
        <taxon>Agaricomycetes</taxon>
        <taxon>Agaricomycetidae</taxon>
        <taxon>Agaricales</taxon>
        <taxon>Agaricineae</taxon>
        <taxon>Strophariaceae</taxon>
        <taxon>Pholiota</taxon>
    </lineage>
</organism>
<dbReference type="Proteomes" id="UP000807469">
    <property type="component" value="Unassembled WGS sequence"/>
</dbReference>
<dbReference type="EMBL" id="MU155309">
    <property type="protein sequence ID" value="KAF9476042.1"/>
    <property type="molecule type" value="Genomic_DNA"/>
</dbReference>
<dbReference type="OrthoDB" id="2507336at2759"/>
<feature type="non-terminal residue" evidence="1">
    <location>
        <position position="1"/>
    </location>
</feature>
<evidence type="ECO:0000313" key="2">
    <source>
        <dbReference type="Proteomes" id="UP000807469"/>
    </source>
</evidence>
<reference evidence="1" key="1">
    <citation type="submission" date="2020-11" db="EMBL/GenBank/DDBJ databases">
        <authorList>
            <consortium name="DOE Joint Genome Institute"/>
            <person name="Ahrendt S."/>
            <person name="Riley R."/>
            <person name="Andreopoulos W."/>
            <person name="Labutti K."/>
            <person name="Pangilinan J."/>
            <person name="Ruiz-Duenas F.J."/>
            <person name="Barrasa J.M."/>
            <person name="Sanchez-Garcia M."/>
            <person name="Camarero S."/>
            <person name="Miyauchi S."/>
            <person name="Serrano A."/>
            <person name="Linde D."/>
            <person name="Babiker R."/>
            <person name="Drula E."/>
            <person name="Ayuso-Fernandez I."/>
            <person name="Pacheco R."/>
            <person name="Padilla G."/>
            <person name="Ferreira P."/>
            <person name="Barriuso J."/>
            <person name="Kellner H."/>
            <person name="Castanera R."/>
            <person name="Alfaro M."/>
            <person name="Ramirez L."/>
            <person name="Pisabarro A.G."/>
            <person name="Kuo A."/>
            <person name="Tritt A."/>
            <person name="Lipzen A."/>
            <person name="He G."/>
            <person name="Yan M."/>
            <person name="Ng V."/>
            <person name="Cullen D."/>
            <person name="Martin F."/>
            <person name="Rosso M.-N."/>
            <person name="Henrissat B."/>
            <person name="Hibbett D."/>
            <person name="Martinez A.T."/>
            <person name="Grigoriev I.V."/>
        </authorList>
    </citation>
    <scope>NUCLEOTIDE SEQUENCE</scope>
    <source>
        <strain evidence="1">CIRM-BRFM 674</strain>
    </source>
</reference>
<evidence type="ECO:0000313" key="1">
    <source>
        <dbReference type="EMBL" id="KAF9476042.1"/>
    </source>
</evidence>